<dbReference type="Pfam" id="PF00172">
    <property type="entry name" value="Zn_clus"/>
    <property type="match status" value="1"/>
</dbReference>
<evidence type="ECO:0000256" key="1">
    <source>
        <dbReference type="ARBA" id="ARBA00023242"/>
    </source>
</evidence>
<keyword evidence="5" id="KW-1185">Reference proteome</keyword>
<feature type="region of interest" description="Disordered" evidence="2">
    <location>
        <begin position="273"/>
        <end position="341"/>
    </location>
</feature>
<feature type="compositionally biased region" description="Polar residues" evidence="2">
    <location>
        <begin position="273"/>
        <end position="285"/>
    </location>
</feature>
<dbReference type="EMBL" id="JAGMVJ010000011">
    <property type="protein sequence ID" value="KAH7086328.1"/>
    <property type="molecule type" value="Genomic_DNA"/>
</dbReference>
<evidence type="ECO:0000256" key="2">
    <source>
        <dbReference type="SAM" id="MobiDB-lite"/>
    </source>
</evidence>
<evidence type="ECO:0000313" key="5">
    <source>
        <dbReference type="Proteomes" id="UP000813461"/>
    </source>
</evidence>
<feature type="compositionally biased region" description="Polar residues" evidence="2">
    <location>
        <begin position="293"/>
        <end position="308"/>
    </location>
</feature>
<accession>A0A8K0R6A9</accession>
<evidence type="ECO:0000313" key="4">
    <source>
        <dbReference type="EMBL" id="KAH7086328.1"/>
    </source>
</evidence>
<dbReference type="GO" id="GO:0000981">
    <property type="term" value="F:DNA-binding transcription factor activity, RNA polymerase II-specific"/>
    <property type="evidence" value="ECO:0007669"/>
    <property type="project" value="InterPro"/>
</dbReference>
<dbReference type="Proteomes" id="UP000813461">
    <property type="component" value="Unassembled WGS sequence"/>
</dbReference>
<dbReference type="CDD" id="cd00067">
    <property type="entry name" value="GAL4"/>
    <property type="match status" value="1"/>
</dbReference>
<proteinExistence type="predicted"/>
<dbReference type="PROSITE" id="PS50048">
    <property type="entry name" value="ZN2_CY6_FUNGAL_2"/>
    <property type="match status" value="1"/>
</dbReference>
<feature type="compositionally biased region" description="Polar residues" evidence="2">
    <location>
        <begin position="448"/>
        <end position="462"/>
    </location>
</feature>
<sequence>MDYEISRRYSAHSLSWPDFYYERNVPLAISHAARSDPRVYPVGGPVGGAHRPGVGHGEPIIESASTRRRIAVACARCRKRKIRCSGDLGNGHGCNNCRLAGVDGSLCQFHRVGSDNVNKVLDNYHLAHHLGGMPSSNGMMPIYSASTPASIYQHPMSSQTYSPLDTKPIYHPTWSNPYSEDTSPVETYGLDQASAYVPNATPASGNGIYGSACRWTHPNAKSSSQSLSAYYETDPNSLPYLNTANLRASTANEPTSPLNMSSFHRALPERPLTRQNPLTEGNAPQRQLPFPQPSGSQSSRNVVDQLQDQRLRSAQGLGTSSKSTGGAFSKPSRSWGTENDDQISTSMVTASETSTQLPTTTDDFLASAAAMEGDINLSSSASQVQLNFSTPSLLDTIHTSAPANTYSNFRESRIKGPGSAGLTRHDSQTDLYSFNADNDSKRDAIGGHNSNSGMLVNGSTYQPLPHPPSQASVVESSRCQSIESQATTLNRESIGPLNNSF</sequence>
<evidence type="ECO:0000259" key="3">
    <source>
        <dbReference type="PROSITE" id="PS50048"/>
    </source>
</evidence>
<gene>
    <name evidence="4" type="ORF">FB567DRAFT_497398</name>
</gene>
<feature type="compositionally biased region" description="Polar residues" evidence="2">
    <location>
        <begin position="316"/>
        <end position="341"/>
    </location>
</feature>
<dbReference type="InterPro" id="IPR001138">
    <property type="entry name" value="Zn2Cys6_DnaBD"/>
</dbReference>
<dbReference type="AlphaFoldDB" id="A0A8K0R6A9"/>
<name>A0A8K0R6A9_9PLEO</name>
<reference evidence="4" key="1">
    <citation type="journal article" date="2021" name="Nat. Commun.">
        <title>Genetic determinants of endophytism in the Arabidopsis root mycobiome.</title>
        <authorList>
            <person name="Mesny F."/>
            <person name="Miyauchi S."/>
            <person name="Thiergart T."/>
            <person name="Pickel B."/>
            <person name="Atanasova L."/>
            <person name="Karlsson M."/>
            <person name="Huettel B."/>
            <person name="Barry K.W."/>
            <person name="Haridas S."/>
            <person name="Chen C."/>
            <person name="Bauer D."/>
            <person name="Andreopoulos W."/>
            <person name="Pangilinan J."/>
            <person name="LaButti K."/>
            <person name="Riley R."/>
            <person name="Lipzen A."/>
            <person name="Clum A."/>
            <person name="Drula E."/>
            <person name="Henrissat B."/>
            <person name="Kohler A."/>
            <person name="Grigoriev I.V."/>
            <person name="Martin F.M."/>
            <person name="Hacquard S."/>
        </authorList>
    </citation>
    <scope>NUCLEOTIDE SEQUENCE</scope>
    <source>
        <strain evidence="4">MPI-SDFR-AT-0120</strain>
    </source>
</reference>
<dbReference type="GO" id="GO:0008270">
    <property type="term" value="F:zinc ion binding"/>
    <property type="evidence" value="ECO:0007669"/>
    <property type="project" value="InterPro"/>
</dbReference>
<feature type="domain" description="Zn(2)-C6 fungal-type" evidence="3">
    <location>
        <begin position="73"/>
        <end position="109"/>
    </location>
</feature>
<keyword evidence="1" id="KW-0539">Nucleus</keyword>
<dbReference type="SUPFAM" id="SSF57701">
    <property type="entry name" value="Zn2/Cys6 DNA-binding domain"/>
    <property type="match status" value="1"/>
</dbReference>
<organism evidence="4 5">
    <name type="scientific">Paraphoma chrysanthemicola</name>
    <dbReference type="NCBI Taxonomy" id="798071"/>
    <lineage>
        <taxon>Eukaryota</taxon>
        <taxon>Fungi</taxon>
        <taxon>Dikarya</taxon>
        <taxon>Ascomycota</taxon>
        <taxon>Pezizomycotina</taxon>
        <taxon>Dothideomycetes</taxon>
        <taxon>Pleosporomycetidae</taxon>
        <taxon>Pleosporales</taxon>
        <taxon>Pleosporineae</taxon>
        <taxon>Phaeosphaeriaceae</taxon>
        <taxon>Paraphoma</taxon>
    </lineage>
</organism>
<dbReference type="InterPro" id="IPR036864">
    <property type="entry name" value="Zn2-C6_fun-type_DNA-bd_sf"/>
</dbReference>
<comment type="caution">
    <text evidence="4">The sequence shown here is derived from an EMBL/GenBank/DDBJ whole genome shotgun (WGS) entry which is preliminary data.</text>
</comment>
<feature type="region of interest" description="Disordered" evidence="2">
    <location>
        <begin position="437"/>
        <end position="471"/>
    </location>
</feature>
<protein>
    <recommendedName>
        <fullName evidence="3">Zn(2)-C6 fungal-type domain-containing protein</fullName>
    </recommendedName>
</protein>
<feature type="region of interest" description="Disordered" evidence="2">
    <location>
        <begin position="408"/>
        <end position="427"/>
    </location>
</feature>
<dbReference type="Gene3D" id="4.10.240.10">
    <property type="entry name" value="Zn(2)-C6 fungal-type DNA-binding domain"/>
    <property type="match status" value="1"/>
</dbReference>
<dbReference type="OrthoDB" id="5394557at2759"/>
<dbReference type="SMART" id="SM00066">
    <property type="entry name" value="GAL4"/>
    <property type="match status" value="1"/>
</dbReference>